<gene>
    <name evidence="11" type="ORF">TCDM_09867</name>
</gene>
<name>V5AP12_TRYCR</name>
<keyword evidence="6 7" id="KW-0413">Isomerase</keyword>
<comment type="catalytic activity">
    <reaction evidence="1 7">
        <text>[protein]-peptidylproline (omega=180) = [protein]-peptidylproline (omega=0)</text>
        <dbReference type="Rhea" id="RHEA:16237"/>
        <dbReference type="Rhea" id="RHEA-COMP:10747"/>
        <dbReference type="Rhea" id="RHEA-COMP:10748"/>
        <dbReference type="ChEBI" id="CHEBI:83833"/>
        <dbReference type="ChEBI" id="CHEBI:83834"/>
        <dbReference type="EC" id="5.2.1.8"/>
    </reaction>
</comment>
<keyword evidence="9" id="KW-0812">Transmembrane</keyword>
<dbReference type="Gene3D" id="3.10.50.40">
    <property type="match status" value="2"/>
</dbReference>
<dbReference type="InterPro" id="IPR001179">
    <property type="entry name" value="PPIase_FKBP_dom"/>
</dbReference>
<dbReference type="AlphaFoldDB" id="V5AP12"/>
<evidence type="ECO:0000256" key="1">
    <source>
        <dbReference type="ARBA" id="ARBA00000971"/>
    </source>
</evidence>
<keyword evidence="9" id="KW-1133">Transmembrane helix</keyword>
<dbReference type="PANTHER" id="PTHR46512:SF9">
    <property type="entry name" value="PEPTIDYLPROLYL ISOMERASE"/>
    <property type="match status" value="1"/>
</dbReference>
<feature type="domain" description="PPIase FKBP-type" evidence="10">
    <location>
        <begin position="112"/>
        <end position="201"/>
    </location>
</feature>
<evidence type="ECO:0000313" key="11">
    <source>
        <dbReference type="EMBL" id="ESS62470.1"/>
    </source>
</evidence>
<keyword evidence="5 7" id="KW-0697">Rotamase</keyword>
<evidence type="ECO:0000313" key="12">
    <source>
        <dbReference type="Proteomes" id="UP000017861"/>
    </source>
</evidence>
<evidence type="ECO:0000256" key="5">
    <source>
        <dbReference type="ARBA" id="ARBA00023110"/>
    </source>
</evidence>
<evidence type="ECO:0000256" key="4">
    <source>
        <dbReference type="ARBA" id="ARBA00022803"/>
    </source>
</evidence>
<dbReference type="SUPFAM" id="SSF54534">
    <property type="entry name" value="FKBP-like"/>
    <property type="match status" value="2"/>
</dbReference>
<feature type="coiled-coil region" evidence="8">
    <location>
        <begin position="346"/>
        <end position="380"/>
    </location>
</feature>
<sequence length="480" mass="54563">MGMRFLTGRVMLNLFLPFSLFIYLYACVYLSNLLHFPQEATPLLLTRSANTSLKMDSMNWEEDSTTSMSSVESQSLRDVEYPIREETEVPGTNKGLFKTVIAAGTGMRPVKGAKVKVHYIGKLEADGSKFDSSFDRGEYFEFTLGSGQVIKGWDKGVATMQIGETAILKCSPAYGYGAAGSPPKIPANATLLFEVTLVDWTREEDISEENDKSIMKNLTVEGVGYEKPGYETAVKIDLRVYRGAKEEGKILCERLGWRLILGDAAVPPHLEQCLSTMRDRETASFRIAGHRITEPCEEFNIASGEPVTYVVELYGLETVKMWKFEGRERLIECERRRQQGNDAFRAGKLEAAMRKYRRAIEFLETDSGLKEEEKEEARKARVILFGNLSQVLLSRRKFSECVGYCDKVLEKEPHNPKALYRRAKANCLLCEWDEAKRDVERLLAIDAQNTDAKVLLQQLQEKRRAYEKKQQAIYKKMFTS</sequence>
<evidence type="ECO:0000256" key="7">
    <source>
        <dbReference type="PROSITE-ProRule" id="PRU00277"/>
    </source>
</evidence>
<keyword evidence="3" id="KW-0677">Repeat</keyword>
<dbReference type="Proteomes" id="UP000017861">
    <property type="component" value="Unassembled WGS sequence"/>
</dbReference>
<dbReference type="GO" id="GO:0003755">
    <property type="term" value="F:peptidyl-prolyl cis-trans isomerase activity"/>
    <property type="evidence" value="ECO:0007669"/>
    <property type="project" value="UniProtKB-KW"/>
</dbReference>
<keyword evidence="4" id="KW-0802">TPR repeat</keyword>
<dbReference type="InterPro" id="IPR050754">
    <property type="entry name" value="FKBP4/5/8-like"/>
</dbReference>
<evidence type="ECO:0000256" key="9">
    <source>
        <dbReference type="SAM" id="Phobius"/>
    </source>
</evidence>
<dbReference type="InterPro" id="IPR019734">
    <property type="entry name" value="TPR_rpt"/>
</dbReference>
<feature type="coiled-coil region" evidence="8">
    <location>
        <begin position="449"/>
        <end position="476"/>
    </location>
</feature>
<reference evidence="11 12" key="1">
    <citation type="journal article" date="2014" name="Genome Announc.">
        <title>Trypanosoma cruzi Clone Dm28c Draft Genome Sequence.</title>
        <authorList>
            <person name="Grisard E.C."/>
            <person name="Teixeira S.M."/>
            <person name="de Almeida L.G."/>
            <person name="Stoco P.H."/>
            <person name="Gerber A.L."/>
            <person name="Talavera-Lopez C."/>
            <person name="Lima O.C."/>
            <person name="Andersson B."/>
            <person name="de Vasconcelos A.T."/>
        </authorList>
    </citation>
    <scope>NUCLEOTIDE SEQUENCE [LARGE SCALE GENOMIC DNA]</scope>
    <source>
        <strain evidence="11 12">Dm28c</strain>
    </source>
</reference>
<dbReference type="VEuPathDB" id="TriTrypDB:TCDM_09867"/>
<feature type="transmembrane region" description="Helical" evidence="9">
    <location>
        <begin position="12"/>
        <end position="31"/>
    </location>
</feature>
<dbReference type="PROSITE" id="PS50059">
    <property type="entry name" value="FKBP_PPIASE"/>
    <property type="match status" value="1"/>
</dbReference>
<accession>V5AP12</accession>
<dbReference type="EC" id="5.2.1.8" evidence="2 7"/>
<comment type="caution">
    <text evidence="11">The sequence shown here is derived from an EMBL/GenBank/DDBJ whole genome shotgun (WGS) entry which is preliminary data.</text>
</comment>
<protein>
    <recommendedName>
        <fullName evidence="2 7">peptidylprolyl isomerase</fullName>
        <ecNumber evidence="2 7">5.2.1.8</ecNumber>
    </recommendedName>
</protein>
<dbReference type="Pfam" id="PF00254">
    <property type="entry name" value="FKBP_C"/>
    <property type="match status" value="1"/>
</dbReference>
<dbReference type="EMBL" id="AYLP01000182">
    <property type="protein sequence ID" value="ESS62470.1"/>
    <property type="molecule type" value="Genomic_DNA"/>
</dbReference>
<evidence type="ECO:0000259" key="10">
    <source>
        <dbReference type="PROSITE" id="PS50059"/>
    </source>
</evidence>
<dbReference type="InterPro" id="IPR046357">
    <property type="entry name" value="PPIase_dom_sf"/>
</dbReference>
<dbReference type="FunFam" id="3.10.50.40:FF:000053">
    <property type="entry name" value="Peptidylprolyl isomerase"/>
    <property type="match status" value="1"/>
</dbReference>
<dbReference type="PANTHER" id="PTHR46512">
    <property type="entry name" value="PEPTIDYLPROLYL ISOMERASE"/>
    <property type="match status" value="1"/>
</dbReference>
<evidence type="ECO:0000256" key="3">
    <source>
        <dbReference type="ARBA" id="ARBA00022737"/>
    </source>
</evidence>
<dbReference type="Gene3D" id="1.25.40.10">
    <property type="entry name" value="Tetratricopeptide repeat domain"/>
    <property type="match status" value="1"/>
</dbReference>
<dbReference type="InterPro" id="IPR011990">
    <property type="entry name" value="TPR-like_helical_dom_sf"/>
</dbReference>
<dbReference type="SMART" id="SM00028">
    <property type="entry name" value="TPR"/>
    <property type="match status" value="3"/>
</dbReference>
<dbReference type="SUPFAM" id="SSF48452">
    <property type="entry name" value="TPR-like"/>
    <property type="match status" value="1"/>
</dbReference>
<evidence type="ECO:0000256" key="2">
    <source>
        <dbReference type="ARBA" id="ARBA00013194"/>
    </source>
</evidence>
<keyword evidence="8" id="KW-0175">Coiled coil</keyword>
<organism evidence="11 12">
    <name type="scientific">Trypanosoma cruzi Dm28c</name>
    <dbReference type="NCBI Taxonomy" id="1416333"/>
    <lineage>
        <taxon>Eukaryota</taxon>
        <taxon>Discoba</taxon>
        <taxon>Euglenozoa</taxon>
        <taxon>Kinetoplastea</taxon>
        <taxon>Metakinetoplastina</taxon>
        <taxon>Trypanosomatida</taxon>
        <taxon>Trypanosomatidae</taxon>
        <taxon>Trypanosoma</taxon>
        <taxon>Schizotrypanum</taxon>
    </lineage>
</organism>
<proteinExistence type="predicted"/>
<evidence type="ECO:0000256" key="6">
    <source>
        <dbReference type="ARBA" id="ARBA00023235"/>
    </source>
</evidence>
<dbReference type="OrthoDB" id="1902587at2759"/>
<keyword evidence="9" id="KW-0472">Membrane</keyword>
<evidence type="ECO:0000256" key="8">
    <source>
        <dbReference type="SAM" id="Coils"/>
    </source>
</evidence>